<evidence type="ECO:0000313" key="2">
    <source>
        <dbReference type="Proteomes" id="UP001058074"/>
    </source>
</evidence>
<gene>
    <name evidence="1" type="ORF">rsdtw13_01340</name>
</gene>
<reference evidence="1" key="1">
    <citation type="journal article" date="2025" name="Int. J. Syst. Evol. Microbiol.">
        <title>Inconstantimicrobium mannanitabidum sp. nov., a novel member of the family Clostridiaceae isolated from anoxic soil under the treatment of reductive soil disinfestation.</title>
        <authorList>
            <person name="Ueki A."/>
            <person name="Tonouchi A."/>
            <person name="Honma S."/>
            <person name="Kaku N."/>
            <person name="Ueki K."/>
        </authorList>
    </citation>
    <scope>NUCLEOTIDE SEQUENCE</scope>
    <source>
        <strain evidence="1">TW13</strain>
    </source>
</reference>
<organism evidence="1 2">
    <name type="scientific">Inconstantimicrobium mannanitabidum</name>
    <dbReference type="NCBI Taxonomy" id="1604901"/>
    <lineage>
        <taxon>Bacteria</taxon>
        <taxon>Bacillati</taxon>
        <taxon>Bacillota</taxon>
        <taxon>Clostridia</taxon>
        <taxon>Eubacteriales</taxon>
        <taxon>Clostridiaceae</taxon>
        <taxon>Inconstantimicrobium</taxon>
    </lineage>
</organism>
<evidence type="ECO:0000313" key="1">
    <source>
        <dbReference type="EMBL" id="GKX64876.1"/>
    </source>
</evidence>
<accession>A0ACB5R7E3</accession>
<comment type="caution">
    <text evidence="1">The sequence shown here is derived from an EMBL/GenBank/DDBJ whole genome shotgun (WGS) entry which is preliminary data.</text>
</comment>
<protein>
    <submittedName>
        <fullName evidence="1">Methyl-accepting chemotaxis protein</fullName>
    </submittedName>
</protein>
<keyword evidence="2" id="KW-1185">Reference proteome</keyword>
<proteinExistence type="predicted"/>
<sequence length="680" mass="73982">MKIKSIKAKTMLSILPITVLLLVFLSSISYFISKKSLSTEINNKMNFKLNELSLDIQNKLVSHKRVAETLAKTVESTGTSISKDQYKNLVQKFAEVNGDTLGTGVWFEAYKYKADIKNFGPYAYKNDGKVVYTDDYATDTYNYMGQPWYKNAQNSRNSVAWSAPYYDESTKKTMVTTAVPFYDSASNFLGATTADIDLSDLQSIVTNLKFGQTGNAFLVATDGTYLAGVASDKVMKAKLSDDTSLGSISSNILSNSSGSYSYKSGNDPRIIYFKQVPETKWTIALTISEKEVYKPLSDLLLTLAIISAILIVVMYISIYLFSKYITKNISKVDELSRVISDGDLTHSLDIKSNDELGNMADHLNKMSLNLRQTFSSIINNLDTIVGTSEELTASADQTQATAEQVAVSMQEMAAGVEINAQKTDEISSVVIMITDGIGEINQKVDSTAYLSTETSKLAEEGNQVILKLANQMNDISSKVSRSTDIINLLGKKSTEINNIITLINDISEQTNLLALNAAIEAARAGEQGKGFAVVAEEVRKLAEQSGNAAGDIATLISEIQNDINEGINSMTEGNTAVNDGKQLMNVAGSSFKNILNSFGVVADEMKAVSSTIQDLYNNSTNMASSIQSISKVSKESSDSIQNVAASSEEQTALMKQVAEAAEALTEIVIDLQTNISKFKF</sequence>
<dbReference type="Proteomes" id="UP001058074">
    <property type="component" value="Unassembled WGS sequence"/>
</dbReference>
<name>A0ACB5R7E3_9CLOT</name>
<dbReference type="EMBL" id="BROD01000001">
    <property type="protein sequence ID" value="GKX64876.1"/>
    <property type="molecule type" value="Genomic_DNA"/>
</dbReference>